<reference evidence="1 2" key="1">
    <citation type="journal article" date="2014" name="Genome Announc.">
        <title>Draft Genome Sequence of Propane- and Butane-Oxidizing Actinobacterium Rhodococcus ruber IEGM 231.</title>
        <authorList>
            <person name="Ivshina I.B."/>
            <person name="Kuyukina M.S."/>
            <person name="Krivoruchko A.V."/>
            <person name="Barbe V."/>
            <person name="Fischer C."/>
        </authorList>
    </citation>
    <scope>NUCLEOTIDE SEQUENCE [LARGE SCALE GENOMIC DNA]</scope>
</reference>
<dbReference type="InterPro" id="IPR051790">
    <property type="entry name" value="Cytochrome_c-biogenesis_DsbD"/>
</dbReference>
<dbReference type="GeneID" id="66838261"/>
<accession>A0A098BP83</accession>
<dbReference type="PANTHER" id="PTHR31272">
    <property type="entry name" value="CYTOCHROME C-TYPE BIOGENESIS PROTEIN HI_1454-RELATED"/>
    <property type="match status" value="1"/>
</dbReference>
<dbReference type="EMBL" id="CCSD01000073">
    <property type="protein sequence ID" value="CDZ90095.1"/>
    <property type="molecule type" value="Genomic_DNA"/>
</dbReference>
<proteinExistence type="predicted"/>
<protein>
    <submittedName>
        <fullName evidence="1">Putative Mercury resistance Hg transport protein</fullName>
    </submittedName>
</protein>
<sequence length="330" mass="33169">MNGLLTLAFAAGMIAPVNPCGFALLPAWITSALGDTDTSPLPVRLGRALRSGVALTLGFAGTLAAAGLVVSAGARALISAAPWLGLATGVILLLLGLAGLTGRTLTLRLPASGGRAAEGPPTARRMAVFGIGYAAASLSCTFGVLLAVIAQAQATASYAGLLLLFAVYAAGSATVLLLISLTTAAAGSALTRKVTALARYGPRVTAAVLVLTGAYLTWYWWTPATAGSTSMSTTSGALAGFSATASVFIQAHTTILATLAALAVLAVITAYWRHHRRVPAPRQPASGCCTANDDTAPAAAPAGRPGEEPCCTLPAAARQTAGQAEHRTRH</sequence>
<dbReference type="AlphaFoldDB" id="A0A098BP83"/>
<dbReference type="Proteomes" id="UP000042997">
    <property type="component" value="Unassembled WGS sequence"/>
</dbReference>
<name>A0A098BP83_9NOCA</name>
<gene>
    <name evidence="1" type="ORF">RHRU231_600028</name>
</gene>
<evidence type="ECO:0000313" key="1">
    <source>
        <dbReference type="EMBL" id="CDZ90095.1"/>
    </source>
</evidence>
<dbReference type="PANTHER" id="PTHR31272:SF4">
    <property type="entry name" value="CYTOCHROME C-TYPE BIOGENESIS PROTEIN HI_1454-RELATED"/>
    <property type="match status" value="1"/>
</dbReference>
<dbReference type="OrthoDB" id="5244297at2"/>
<organism evidence="1 2">
    <name type="scientific">Rhodococcus ruber</name>
    <dbReference type="NCBI Taxonomy" id="1830"/>
    <lineage>
        <taxon>Bacteria</taxon>
        <taxon>Bacillati</taxon>
        <taxon>Actinomycetota</taxon>
        <taxon>Actinomycetes</taxon>
        <taxon>Mycobacteriales</taxon>
        <taxon>Nocardiaceae</taxon>
        <taxon>Rhodococcus</taxon>
    </lineage>
</organism>
<evidence type="ECO:0000313" key="2">
    <source>
        <dbReference type="Proteomes" id="UP000042997"/>
    </source>
</evidence>
<dbReference type="RefSeq" id="WP_006554629.1">
    <property type="nucleotide sequence ID" value="NZ_CP023714.1"/>
</dbReference>